<dbReference type="SFLD" id="SFLDG01140">
    <property type="entry name" value="C2.B:_Phosphomannomutase_and_P"/>
    <property type="match status" value="1"/>
</dbReference>
<dbReference type="STRING" id="571932.SAMN05421743_12243"/>
<dbReference type="PROSITE" id="PS01229">
    <property type="entry name" value="COF_2"/>
    <property type="match status" value="1"/>
</dbReference>
<organism evidence="1 2">
    <name type="scientific">Thalassobacillus cyri</name>
    <dbReference type="NCBI Taxonomy" id="571932"/>
    <lineage>
        <taxon>Bacteria</taxon>
        <taxon>Bacillati</taxon>
        <taxon>Bacillota</taxon>
        <taxon>Bacilli</taxon>
        <taxon>Bacillales</taxon>
        <taxon>Bacillaceae</taxon>
        <taxon>Thalassobacillus</taxon>
    </lineage>
</organism>
<dbReference type="AlphaFoldDB" id="A0A1H4H474"/>
<proteinExistence type="predicted"/>
<dbReference type="InterPro" id="IPR036412">
    <property type="entry name" value="HAD-like_sf"/>
</dbReference>
<dbReference type="RefSeq" id="WP_093046557.1">
    <property type="nucleotide sequence ID" value="NZ_FNQR01000022.1"/>
</dbReference>
<dbReference type="Gene3D" id="3.40.50.1000">
    <property type="entry name" value="HAD superfamily/HAD-like"/>
    <property type="match status" value="1"/>
</dbReference>
<protein>
    <recommendedName>
        <fullName evidence="3">Cof subfamily of IIB subfamily of haloacid dehalogenase superfamily/HAD-superfamily hydrolase, subfamily IIB</fullName>
    </recommendedName>
</protein>
<sequence length="263" mass="29415">MIKLFVSDLDGTLLGMNHYIKEKDIHAIRELVEKGVNLAIASGRMDHEIVDILERIGQPGHRVSQNGAFVYTADNTPIEAKTFEMDVAQQVYRDIVKEPMVTTVSTADQTFTHQRNKWIDLISEQLIHDIQVNPKLADRLGVDVDASKITVHGEEADVMALEKRITQKYGEQLDCFVSHETCVDLVPKDISKASGLKALLDKTGLQAEQLAVIGDSFNDIPMFQLAPHSYAMSTAHPEVQRQASKVVDHVYEAIDDLQNKKLI</sequence>
<dbReference type="Proteomes" id="UP000198584">
    <property type="component" value="Unassembled WGS sequence"/>
</dbReference>
<dbReference type="Gene3D" id="3.30.1240.10">
    <property type="match status" value="1"/>
</dbReference>
<keyword evidence="2" id="KW-1185">Reference proteome</keyword>
<dbReference type="InterPro" id="IPR006379">
    <property type="entry name" value="HAD-SF_hydro_IIB"/>
</dbReference>
<dbReference type="NCBIfam" id="TIGR00099">
    <property type="entry name" value="Cof-subfamily"/>
    <property type="match status" value="1"/>
</dbReference>
<dbReference type="InterPro" id="IPR000150">
    <property type="entry name" value="Cof"/>
</dbReference>
<name>A0A1H4H474_9BACI</name>
<reference evidence="1 2" key="1">
    <citation type="submission" date="2016-10" db="EMBL/GenBank/DDBJ databases">
        <authorList>
            <person name="de Groot N.N."/>
        </authorList>
    </citation>
    <scope>NUCLEOTIDE SEQUENCE [LARGE SCALE GENOMIC DNA]</scope>
    <source>
        <strain evidence="1 2">CCM7597</strain>
    </source>
</reference>
<evidence type="ECO:0000313" key="1">
    <source>
        <dbReference type="EMBL" id="SEB16605.1"/>
    </source>
</evidence>
<dbReference type="GO" id="GO:0000287">
    <property type="term" value="F:magnesium ion binding"/>
    <property type="evidence" value="ECO:0007669"/>
    <property type="project" value="TreeGrafter"/>
</dbReference>
<dbReference type="OrthoDB" id="9806027at2"/>
<gene>
    <name evidence="1" type="ORF">SAMN05421743_12243</name>
</gene>
<dbReference type="GO" id="GO:0005829">
    <property type="term" value="C:cytosol"/>
    <property type="evidence" value="ECO:0007669"/>
    <property type="project" value="TreeGrafter"/>
</dbReference>
<dbReference type="Pfam" id="PF08282">
    <property type="entry name" value="Hydrolase_3"/>
    <property type="match status" value="1"/>
</dbReference>
<evidence type="ECO:0008006" key="3">
    <source>
        <dbReference type="Google" id="ProtNLM"/>
    </source>
</evidence>
<accession>A0A1H4H474</accession>
<dbReference type="SUPFAM" id="SSF56784">
    <property type="entry name" value="HAD-like"/>
    <property type="match status" value="1"/>
</dbReference>
<dbReference type="EMBL" id="FNQR01000022">
    <property type="protein sequence ID" value="SEB16605.1"/>
    <property type="molecule type" value="Genomic_DNA"/>
</dbReference>
<dbReference type="SFLD" id="SFLDS00003">
    <property type="entry name" value="Haloacid_Dehalogenase"/>
    <property type="match status" value="1"/>
</dbReference>
<dbReference type="NCBIfam" id="TIGR01484">
    <property type="entry name" value="HAD-SF-IIB"/>
    <property type="match status" value="1"/>
</dbReference>
<dbReference type="PANTHER" id="PTHR10000">
    <property type="entry name" value="PHOSPHOSERINE PHOSPHATASE"/>
    <property type="match status" value="1"/>
</dbReference>
<dbReference type="InterPro" id="IPR023214">
    <property type="entry name" value="HAD_sf"/>
</dbReference>
<dbReference type="PANTHER" id="PTHR10000:SF8">
    <property type="entry name" value="HAD SUPERFAMILY HYDROLASE-LIKE, TYPE 3"/>
    <property type="match status" value="1"/>
</dbReference>
<dbReference type="GO" id="GO:0016791">
    <property type="term" value="F:phosphatase activity"/>
    <property type="evidence" value="ECO:0007669"/>
    <property type="project" value="TreeGrafter"/>
</dbReference>
<evidence type="ECO:0000313" key="2">
    <source>
        <dbReference type="Proteomes" id="UP000198584"/>
    </source>
</evidence>